<reference evidence="6" key="2">
    <citation type="submission" date="2025-09" db="UniProtKB">
        <authorList>
            <consortium name="Ensembl"/>
        </authorList>
    </citation>
    <scope>IDENTIFICATION</scope>
</reference>
<evidence type="ECO:0000313" key="6">
    <source>
        <dbReference type="Ensembl" id="ENSPKIP00000034763.1"/>
    </source>
</evidence>
<evidence type="ECO:0000256" key="1">
    <source>
        <dbReference type="ARBA" id="ARBA00022723"/>
    </source>
</evidence>
<accession>A0A3B3SWZ1</accession>
<keyword evidence="7" id="KW-1185">Reference proteome</keyword>
<dbReference type="InterPro" id="IPR001841">
    <property type="entry name" value="Znf_RING"/>
</dbReference>
<keyword evidence="3" id="KW-0862">Zinc</keyword>
<proteinExistence type="predicted"/>
<reference evidence="6" key="1">
    <citation type="submission" date="2025-08" db="UniProtKB">
        <authorList>
            <consortium name="Ensembl"/>
        </authorList>
    </citation>
    <scope>IDENTIFICATION</scope>
</reference>
<dbReference type="PROSITE" id="PS00518">
    <property type="entry name" value="ZF_RING_1"/>
    <property type="match status" value="1"/>
</dbReference>
<dbReference type="Ensembl" id="ENSPKIT00000015685.1">
    <property type="protein sequence ID" value="ENSPKIP00000034763.1"/>
    <property type="gene ID" value="ENSPKIG00000013976.1"/>
</dbReference>
<feature type="domain" description="RING-type" evidence="5">
    <location>
        <begin position="34"/>
        <end position="70"/>
    </location>
</feature>
<dbReference type="Gene3D" id="3.30.40.10">
    <property type="entry name" value="Zinc/RING finger domain, C3HC4 (zinc finger)"/>
    <property type="match status" value="1"/>
</dbReference>
<dbReference type="GO" id="GO:0008270">
    <property type="term" value="F:zinc ion binding"/>
    <property type="evidence" value="ECO:0007669"/>
    <property type="project" value="UniProtKB-KW"/>
</dbReference>
<dbReference type="Pfam" id="PF13445">
    <property type="entry name" value="zf-RING_UBOX"/>
    <property type="match status" value="1"/>
</dbReference>
<organism evidence="6 7">
    <name type="scientific">Paramormyrops kingsleyae</name>
    <dbReference type="NCBI Taxonomy" id="1676925"/>
    <lineage>
        <taxon>Eukaryota</taxon>
        <taxon>Metazoa</taxon>
        <taxon>Chordata</taxon>
        <taxon>Craniata</taxon>
        <taxon>Vertebrata</taxon>
        <taxon>Euteleostomi</taxon>
        <taxon>Actinopterygii</taxon>
        <taxon>Neopterygii</taxon>
        <taxon>Teleostei</taxon>
        <taxon>Osteoglossocephala</taxon>
        <taxon>Osteoglossomorpha</taxon>
        <taxon>Osteoglossiformes</taxon>
        <taxon>Mormyridae</taxon>
        <taxon>Paramormyrops</taxon>
    </lineage>
</organism>
<dbReference type="InterPro" id="IPR027370">
    <property type="entry name" value="Znf-RING_euk"/>
</dbReference>
<name>A0A3B3SWZ1_9TELE</name>
<dbReference type="AlphaFoldDB" id="A0A3B3SWZ1"/>
<dbReference type="PROSITE" id="PS50089">
    <property type="entry name" value="ZF_RING_2"/>
    <property type="match status" value="1"/>
</dbReference>
<keyword evidence="1" id="KW-0479">Metal-binding</keyword>
<dbReference type="SMART" id="SM00184">
    <property type="entry name" value="RING"/>
    <property type="match status" value="1"/>
</dbReference>
<evidence type="ECO:0000313" key="7">
    <source>
        <dbReference type="Proteomes" id="UP000261540"/>
    </source>
</evidence>
<evidence type="ECO:0000259" key="5">
    <source>
        <dbReference type="PROSITE" id="PS50089"/>
    </source>
</evidence>
<evidence type="ECO:0000256" key="3">
    <source>
        <dbReference type="ARBA" id="ARBA00022833"/>
    </source>
</evidence>
<keyword evidence="2 4" id="KW-0863">Zinc-finger</keyword>
<dbReference type="Proteomes" id="UP000261540">
    <property type="component" value="Unplaced"/>
</dbReference>
<evidence type="ECO:0000256" key="4">
    <source>
        <dbReference type="PROSITE-ProRule" id="PRU00175"/>
    </source>
</evidence>
<evidence type="ECO:0000256" key="2">
    <source>
        <dbReference type="ARBA" id="ARBA00022771"/>
    </source>
</evidence>
<dbReference type="InterPro" id="IPR013083">
    <property type="entry name" value="Znf_RING/FYVE/PHD"/>
</dbReference>
<dbReference type="SUPFAM" id="SSF57850">
    <property type="entry name" value="RING/U-box"/>
    <property type="match status" value="1"/>
</dbReference>
<sequence>MDVIGRTISAVQTWNDINAGLNLFSHSSDGITHCEYCKQEFKDPAELQCGHIFCKSCLEEVNAKKCLKCQKDITELNSCDLGKRCV</sequence>
<protein>
    <recommendedName>
        <fullName evidence="5">RING-type domain-containing protein</fullName>
    </recommendedName>
</protein>
<dbReference type="InterPro" id="IPR017907">
    <property type="entry name" value="Znf_RING_CS"/>
</dbReference>